<evidence type="ECO:0000256" key="8">
    <source>
        <dbReference type="ARBA" id="ARBA00023136"/>
    </source>
</evidence>
<evidence type="ECO:0000259" key="10">
    <source>
        <dbReference type="Pfam" id="PF13839"/>
    </source>
</evidence>
<dbReference type="GeneID" id="109723827"/>
<reference evidence="12" key="1">
    <citation type="journal article" date="2015" name="Nat. Genet.">
        <title>The pineapple genome and the evolution of CAM photosynthesis.</title>
        <authorList>
            <person name="Ming R."/>
            <person name="VanBuren R."/>
            <person name="Wai C.M."/>
            <person name="Tang H."/>
            <person name="Schatz M.C."/>
            <person name="Bowers J.E."/>
            <person name="Lyons E."/>
            <person name="Wang M.L."/>
            <person name="Chen J."/>
            <person name="Biggers E."/>
            <person name="Zhang J."/>
            <person name="Huang L."/>
            <person name="Zhang L."/>
            <person name="Miao W."/>
            <person name="Zhang J."/>
            <person name="Ye Z."/>
            <person name="Miao C."/>
            <person name="Lin Z."/>
            <person name="Wang H."/>
            <person name="Zhou H."/>
            <person name="Yim W.C."/>
            <person name="Priest H.D."/>
            <person name="Zheng C."/>
            <person name="Woodhouse M."/>
            <person name="Edger P.P."/>
            <person name="Guyot R."/>
            <person name="Guo H.B."/>
            <person name="Guo H."/>
            <person name="Zheng G."/>
            <person name="Singh R."/>
            <person name="Sharma A."/>
            <person name="Min X."/>
            <person name="Zheng Y."/>
            <person name="Lee H."/>
            <person name="Gurtowski J."/>
            <person name="Sedlazeck F.J."/>
            <person name="Harkess A."/>
            <person name="McKain M.R."/>
            <person name="Liao Z."/>
            <person name="Fang J."/>
            <person name="Liu J."/>
            <person name="Zhang X."/>
            <person name="Zhang Q."/>
            <person name="Hu W."/>
            <person name="Qin Y."/>
            <person name="Wang K."/>
            <person name="Chen L.Y."/>
            <person name="Shirley N."/>
            <person name="Lin Y.R."/>
            <person name="Liu L.Y."/>
            <person name="Hernandez A.G."/>
            <person name="Wright C.L."/>
            <person name="Bulone V."/>
            <person name="Tuskan G.A."/>
            <person name="Heath K."/>
            <person name="Zee F."/>
            <person name="Moore P.H."/>
            <person name="Sunkar R."/>
            <person name="Leebens-Mack J.H."/>
            <person name="Mockler T."/>
            <person name="Bennetzen J.L."/>
            <person name="Freeling M."/>
            <person name="Sankoff D."/>
            <person name="Paterson A.H."/>
            <person name="Zhu X."/>
            <person name="Yang X."/>
            <person name="Smith J.A."/>
            <person name="Cushman J.C."/>
            <person name="Paull R.E."/>
            <person name="Yu Q."/>
        </authorList>
    </citation>
    <scope>NUCLEOTIDE SEQUENCE [LARGE SCALE GENOMIC DNA]</scope>
    <source>
        <strain evidence="12">cv. F153</strain>
    </source>
</reference>
<evidence type="ECO:0000256" key="5">
    <source>
        <dbReference type="ARBA" id="ARBA00022968"/>
    </source>
</evidence>
<feature type="domain" description="Trichome birefringence-like N-terminal" evidence="11">
    <location>
        <begin position="124"/>
        <end position="177"/>
    </location>
</feature>
<sequence length="464" mass="52928">MPKSLSLCLSEEKMQKWGRKKKNQLSLLFVLFLCFFVLFKITILSNGGITRSRGDDDPHSNSNSNPNPSSLPTYLTSNASTPRVANRVLGASDWSKACTTIQSYKRRAAVAAEDGRQHESKSDGCNLFSGRWVYDNRSYPLYEELDCPYMSDQLACRKHGRPDRDYQSWRWQPDSCELKRWNATEMLEKLRGKRLMFAGDSLNRGQWISMVCLVQSAIPAGKKSMTPNAGLTKFMAEEYNASIEFYWAPLIVESNSDDPINHRLDERKIRPDSLLKHAAEWANADILIFNSYLWWRSGNKIKLVWSSSEEDICEEADGIDAMKLALETWAGWVSTSVDPQKQQVFFVTMSPTHLWSREWNPGSDGNCYDERAPIDDEGYWGSGSDVETMHAVAAIMAKLGRKITVLNITQLSEYRKDGHPSIYRKFWEALTPRQLANPASYADCIHWCLPGVPDVWNELLFNSL</sequence>
<evidence type="ECO:0000256" key="4">
    <source>
        <dbReference type="ARBA" id="ARBA00022692"/>
    </source>
</evidence>
<comment type="similarity">
    <text evidence="2">Belongs to the PC-esterase family. TBL subfamily.</text>
</comment>
<feature type="compositionally biased region" description="Low complexity" evidence="9">
    <location>
        <begin position="60"/>
        <end position="70"/>
    </location>
</feature>
<gene>
    <name evidence="13" type="primary">LOC109723827</name>
</gene>
<dbReference type="Proteomes" id="UP000515123">
    <property type="component" value="Linkage group 18"/>
</dbReference>
<dbReference type="InterPro" id="IPR029962">
    <property type="entry name" value="TBL"/>
</dbReference>
<evidence type="ECO:0000256" key="7">
    <source>
        <dbReference type="ARBA" id="ARBA00023034"/>
    </source>
</evidence>
<reference evidence="13" key="2">
    <citation type="submission" date="2025-08" db="UniProtKB">
        <authorList>
            <consortium name="RefSeq"/>
        </authorList>
    </citation>
    <scope>IDENTIFICATION</scope>
    <source>
        <tissue evidence="13">Leaf</tissue>
    </source>
</reference>
<protein>
    <submittedName>
        <fullName evidence="13">Protein trichome birefringence-like 35 isoform X1</fullName>
    </submittedName>
</protein>
<dbReference type="GO" id="GO:0000139">
    <property type="term" value="C:Golgi membrane"/>
    <property type="evidence" value="ECO:0007669"/>
    <property type="project" value="UniProtKB-SubCell"/>
</dbReference>
<evidence type="ECO:0000259" key="11">
    <source>
        <dbReference type="Pfam" id="PF14416"/>
    </source>
</evidence>
<dbReference type="AlphaFoldDB" id="A0A6P5GPC2"/>
<accession>A0A6P5GPC2</accession>
<keyword evidence="12" id="KW-1185">Reference proteome</keyword>
<keyword evidence="6" id="KW-1133">Transmembrane helix</keyword>
<evidence type="ECO:0000256" key="9">
    <source>
        <dbReference type="SAM" id="MobiDB-lite"/>
    </source>
</evidence>
<keyword evidence="3" id="KW-0808">Transferase</keyword>
<evidence type="ECO:0000313" key="13">
    <source>
        <dbReference type="RefSeq" id="XP_020107903.1"/>
    </source>
</evidence>
<keyword evidence="7" id="KW-0333">Golgi apparatus</keyword>
<dbReference type="PANTHER" id="PTHR32285">
    <property type="entry name" value="PROTEIN TRICHOME BIREFRINGENCE-LIKE 9-RELATED"/>
    <property type="match status" value="1"/>
</dbReference>
<comment type="subcellular location">
    <subcellularLocation>
        <location evidence="1">Golgi apparatus membrane</location>
        <topology evidence="1">Single-pass type II membrane protein</topology>
    </subcellularLocation>
</comment>
<evidence type="ECO:0000256" key="3">
    <source>
        <dbReference type="ARBA" id="ARBA00022679"/>
    </source>
</evidence>
<proteinExistence type="inferred from homology"/>
<keyword evidence="4" id="KW-0812">Transmembrane</keyword>
<dbReference type="GO" id="GO:1990538">
    <property type="term" value="F:xylan O-acetyltransferase activity"/>
    <property type="evidence" value="ECO:0007669"/>
    <property type="project" value="UniProtKB-ARBA"/>
</dbReference>
<evidence type="ECO:0000256" key="6">
    <source>
        <dbReference type="ARBA" id="ARBA00022989"/>
    </source>
</evidence>
<name>A0A6P5GPC2_ANACO</name>
<feature type="domain" description="Trichome birefringence-like C-terminal" evidence="10">
    <location>
        <begin position="179"/>
        <end position="462"/>
    </location>
</feature>
<organism evidence="12 13">
    <name type="scientific">Ananas comosus</name>
    <name type="common">Pineapple</name>
    <name type="synonym">Ananas ananas</name>
    <dbReference type="NCBI Taxonomy" id="4615"/>
    <lineage>
        <taxon>Eukaryota</taxon>
        <taxon>Viridiplantae</taxon>
        <taxon>Streptophyta</taxon>
        <taxon>Embryophyta</taxon>
        <taxon>Tracheophyta</taxon>
        <taxon>Spermatophyta</taxon>
        <taxon>Magnoliopsida</taxon>
        <taxon>Liliopsida</taxon>
        <taxon>Poales</taxon>
        <taxon>Bromeliaceae</taxon>
        <taxon>Bromelioideae</taxon>
        <taxon>Ananas</taxon>
    </lineage>
</organism>
<dbReference type="InterPro" id="IPR026057">
    <property type="entry name" value="TBL_C"/>
</dbReference>
<dbReference type="InterPro" id="IPR025846">
    <property type="entry name" value="TBL_N"/>
</dbReference>
<evidence type="ECO:0000256" key="2">
    <source>
        <dbReference type="ARBA" id="ARBA00007727"/>
    </source>
</evidence>
<evidence type="ECO:0000256" key="1">
    <source>
        <dbReference type="ARBA" id="ARBA00004323"/>
    </source>
</evidence>
<evidence type="ECO:0000313" key="12">
    <source>
        <dbReference type="Proteomes" id="UP000515123"/>
    </source>
</evidence>
<dbReference type="Pfam" id="PF14416">
    <property type="entry name" value="PMR5N"/>
    <property type="match status" value="1"/>
</dbReference>
<dbReference type="PANTHER" id="PTHR32285:SF202">
    <property type="entry name" value="PROTEIN TRICHOME BIREFRINGENCE-LIKE 35"/>
    <property type="match status" value="1"/>
</dbReference>
<keyword evidence="5" id="KW-0735">Signal-anchor</keyword>
<dbReference type="RefSeq" id="XP_020107903.1">
    <property type="nucleotide sequence ID" value="XM_020252314.1"/>
</dbReference>
<keyword evidence="8" id="KW-0472">Membrane</keyword>
<dbReference type="OrthoDB" id="2016263at2759"/>
<feature type="region of interest" description="Disordered" evidence="9">
    <location>
        <begin position="52"/>
        <end position="76"/>
    </location>
</feature>
<dbReference type="Pfam" id="PF13839">
    <property type="entry name" value="PC-Esterase"/>
    <property type="match status" value="1"/>
</dbReference>